<dbReference type="FunFam" id="3.40.50.2000:FF:000027">
    <property type="entry name" value="Glycosyltransferase"/>
    <property type="match status" value="1"/>
</dbReference>
<dbReference type="GO" id="GO:0080044">
    <property type="term" value="F:quercetin 7-O-glucosyltransferase activity"/>
    <property type="evidence" value="ECO:0007669"/>
    <property type="project" value="TreeGrafter"/>
</dbReference>
<dbReference type="PANTHER" id="PTHR11926:SF774">
    <property type="entry name" value="UDP-GLYCOSYLTRANSFERASE 85A1-RELATED"/>
    <property type="match status" value="1"/>
</dbReference>
<dbReference type="InterPro" id="IPR002213">
    <property type="entry name" value="UDP_glucos_trans"/>
</dbReference>
<evidence type="ECO:0000256" key="3">
    <source>
        <dbReference type="RuleBase" id="RU003718"/>
    </source>
</evidence>
<accession>A0A2I6B3S3</accession>
<evidence type="ECO:0000313" key="6">
    <source>
        <dbReference type="EMBL" id="AUI41144.1"/>
    </source>
</evidence>
<dbReference type="Gene3D" id="3.40.50.2000">
    <property type="entry name" value="Glycogen Phosphorylase B"/>
    <property type="match status" value="2"/>
</dbReference>
<dbReference type="EC" id="2.4.1.-" evidence="4"/>
<dbReference type="PANTHER" id="PTHR11926">
    <property type="entry name" value="GLUCOSYL/GLUCURONOSYL TRANSFERASES"/>
    <property type="match status" value="1"/>
</dbReference>
<keyword evidence="3" id="KW-0328">Glycosyltransferase</keyword>
<dbReference type="CDD" id="cd03784">
    <property type="entry name" value="GT1_Gtf-like"/>
    <property type="match status" value="1"/>
</dbReference>
<dbReference type="InterPro" id="IPR058980">
    <property type="entry name" value="Glyco_transf_N"/>
</dbReference>
<protein>
    <recommendedName>
        <fullName evidence="4">Glycosyltransferase</fullName>
        <ecNumber evidence="4">2.4.1.-</ecNumber>
    </recommendedName>
</protein>
<evidence type="ECO:0000259" key="5">
    <source>
        <dbReference type="Pfam" id="PF26168"/>
    </source>
</evidence>
<proteinExistence type="evidence at transcript level"/>
<keyword evidence="2 3" id="KW-0808">Transferase</keyword>
<feature type="domain" description="Glycosyltransferase N-terminal" evidence="5">
    <location>
        <begin position="10"/>
        <end position="107"/>
    </location>
</feature>
<evidence type="ECO:0000256" key="4">
    <source>
        <dbReference type="RuleBase" id="RU362057"/>
    </source>
</evidence>
<dbReference type="InterPro" id="IPR035595">
    <property type="entry name" value="UDP_glycos_trans_CS"/>
</dbReference>
<dbReference type="Pfam" id="PF00201">
    <property type="entry name" value="UDPGT"/>
    <property type="match status" value="1"/>
</dbReference>
<comment type="similarity">
    <text evidence="1 3">Belongs to the UDP-glycosyltransferase family.</text>
</comment>
<name>A0A2I6B3S3_RHORB</name>
<sequence length="491" mass="54577">MGSRGKPHAVCIPYPAQGHINPMLKLAKLLHHSGFHITFVHTAYNRNRLLKTNGPDSLDGLPADFQFETIPDGLPPSDADVTQDIPALCESTMRTCLPPFRELLGKLHAKSLTTPAEAPPVTCVVSDGIMSFTLDAAEEIGVPIALMWTTSACGFLGYAHFPDLTSRGFIPPKDESFMTDGYLNTTIDSIQGMRDIRLRDLPSFLRTTNPDEFMLRYIHQQVKRVSRADAILLNTFSALEQDFLDGLSEIYKRKKILAIGPLQYLSINKIPKNSPVQSNICSNLWKDEPECITWLNSQKPDSVVYVNYGSITVLSPQQLVEFAWGLADSKYSFLWIIRPDLVAGHTAVLPPEFVEETRGRGFMASWCPQEQVLSHSSVGGFLTHCGWNSMLESLVGGVPMLCWPFFAEQQTNSWAACTKWGAGLEINNDVKRVGVNKLVRELMGGEKGKEMKRMAKEWKRLGEEAATNDDGSSILNFETLVNEVLLSNSPK</sequence>
<reference evidence="6" key="1">
    <citation type="journal article" date="2018" name="Mol. Plant">
        <title>Complete pathway elucidation and heterologous reconstitution of Rhodiola salidroside biosynthesis.</title>
        <authorList>
            <person name="Torrens-Spence M.P."/>
            <person name="Pluskal T."/>
            <person name="Li F.S."/>
            <person name="Carballo V."/>
            <person name="Weng J.K."/>
        </authorList>
    </citation>
    <scope>NUCLEOTIDE SEQUENCE</scope>
</reference>
<dbReference type="FunFam" id="3.40.50.2000:FF:000055">
    <property type="entry name" value="Glycosyltransferase"/>
    <property type="match status" value="1"/>
</dbReference>
<dbReference type="EMBL" id="MF674555">
    <property type="protein sequence ID" value="AUI41144.1"/>
    <property type="molecule type" value="mRNA"/>
</dbReference>
<evidence type="ECO:0000256" key="2">
    <source>
        <dbReference type="ARBA" id="ARBA00022679"/>
    </source>
</evidence>
<organism evidence="6">
    <name type="scientific">Rhodiola rosea</name>
    <name type="common">Roseroot</name>
    <name type="synonym">Sedum rhodiola</name>
    <dbReference type="NCBI Taxonomy" id="203015"/>
    <lineage>
        <taxon>Eukaryota</taxon>
        <taxon>Viridiplantae</taxon>
        <taxon>Streptophyta</taxon>
        <taxon>Embryophyta</taxon>
        <taxon>Tracheophyta</taxon>
        <taxon>Spermatophyta</taxon>
        <taxon>Magnoliopsida</taxon>
        <taxon>eudicotyledons</taxon>
        <taxon>Gunneridae</taxon>
        <taxon>Pentapetalae</taxon>
        <taxon>Saxifragales</taxon>
        <taxon>Crassulaceae</taxon>
        <taxon>Rhodiola</taxon>
    </lineage>
</organism>
<dbReference type="AlphaFoldDB" id="A0A2I6B3S3"/>
<dbReference type="GO" id="GO:0080043">
    <property type="term" value="F:quercetin 3-O-glucosyltransferase activity"/>
    <property type="evidence" value="ECO:0007669"/>
    <property type="project" value="TreeGrafter"/>
</dbReference>
<dbReference type="Pfam" id="PF26168">
    <property type="entry name" value="Glyco_transf_N"/>
    <property type="match status" value="1"/>
</dbReference>
<evidence type="ECO:0000256" key="1">
    <source>
        <dbReference type="ARBA" id="ARBA00009995"/>
    </source>
</evidence>
<dbReference type="PROSITE" id="PS00375">
    <property type="entry name" value="UDPGT"/>
    <property type="match status" value="1"/>
</dbReference>
<dbReference type="SUPFAM" id="SSF53756">
    <property type="entry name" value="UDP-Glycosyltransferase/glycogen phosphorylase"/>
    <property type="match status" value="1"/>
</dbReference>